<comment type="caution">
    <text evidence="2">The sequence shown here is derived from an EMBL/GenBank/DDBJ whole genome shotgun (WGS) entry which is preliminary data.</text>
</comment>
<dbReference type="InterPro" id="IPR043128">
    <property type="entry name" value="Rev_trsase/Diguanyl_cyclase"/>
</dbReference>
<dbReference type="EMBL" id="JACTAM010000005">
    <property type="protein sequence ID" value="KAI2664153.1"/>
    <property type="molecule type" value="Genomic_DNA"/>
</dbReference>
<dbReference type="Gene3D" id="3.30.70.270">
    <property type="match status" value="1"/>
</dbReference>
<dbReference type="InterPro" id="IPR043502">
    <property type="entry name" value="DNA/RNA_pol_sf"/>
</dbReference>
<proteinExistence type="predicted"/>
<dbReference type="Proteomes" id="UP000830375">
    <property type="component" value="Unassembled WGS sequence"/>
</dbReference>
<reference evidence="2 3" key="1">
    <citation type="submission" date="2022-01" db="EMBL/GenBank/DDBJ databases">
        <title>A high-quality chromosome-level genome assembly of rohu carp, Labeo rohita.</title>
        <authorList>
            <person name="Arick M.A. II"/>
            <person name="Hsu C.-Y."/>
            <person name="Magbanua Z."/>
            <person name="Pechanova O."/>
            <person name="Grover C."/>
            <person name="Miller E."/>
            <person name="Thrash A."/>
            <person name="Ezzel L."/>
            <person name="Alam S."/>
            <person name="Benzie J."/>
            <person name="Hamilton M."/>
            <person name="Karsi A."/>
            <person name="Lawrence M.L."/>
            <person name="Peterson D.G."/>
        </authorList>
    </citation>
    <scope>NUCLEOTIDE SEQUENCE [LARGE SCALE GENOMIC DNA]</scope>
    <source>
        <strain evidence="3">BAU-BD-2019</strain>
        <tissue evidence="2">Blood</tissue>
    </source>
</reference>
<organism evidence="2 3">
    <name type="scientific">Labeo rohita</name>
    <name type="common">Indian major carp</name>
    <name type="synonym">Cyprinus rohita</name>
    <dbReference type="NCBI Taxonomy" id="84645"/>
    <lineage>
        <taxon>Eukaryota</taxon>
        <taxon>Metazoa</taxon>
        <taxon>Chordata</taxon>
        <taxon>Craniata</taxon>
        <taxon>Vertebrata</taxon>
        <taxon>Euteleostomi</taxon>
        <taxon>Actinopterygii</taxon>
        <taxon>Neopterygii</taxon>
        <taxon>Teleostei</taxon>
        <taxon>Ostariophysi</taxon>
        <taxon>Cypriniformes</taxon>
        <taxon>Cyprinidae</taxon>
        <taxon>Labeoninae</taxon>
        <taxon>Labeonini</taxon>
        <taxon>Labeo</taxon>
    </lineage>
</organism>
<name>A0ABQ8MQJ4_LABRO</name>
<gene>
    <name evidence="2" type="ORF">H4Q32_002288</name>
</gene>
<dbReference type="Gene3D" id="3.10.10.10">
    <property type="entry name" value="HIV Type 1 Reverse Transcriptase, subunit A, domain 1"/>
    <property type="match status" value="1"/>
</dbReference>
<dbReference type="PANTHER" id="PTHR35617">
    <property type="entry name" value="PHAGE_INTEGRASE DOMAIN-CONTAINING PROTEIN"/>
    <property type="match status" value="1"/>
</dbReference>
<feature type="region of interest" description="Disordered" evidence="1">
    <location>
        <begin position="627"/>
        <end position="646"/>
    </location>
</feature>
<accession>A0ABQ8MQJ4</accession>
<sequence length="731" mass="82243">MSESKSLEAKDKSKPRYRQCVPPCSCYILSGDTHSRSPQRSGNGSPYWEKRVAPHSTVSVSLQCPQETNTLTLPVFQGAVVSGNPIPQSLPPGNAAELGSSPPLRGSLEQLVRLVPAGAPFQDTELAVQRNPEASLERLVPLVDYLAAWKLLPNVSAWVLHTVERGYRIQFSAPPPPFSGVFPTLVGPEQGLDGGLRPILDQRQLICSVMRLKFRMLTVSQVVSQIRSEDWFVTIDLKHTYFHVSILHRHRKFLRFAFRGEAYQYRVLPFGLALSARTFTKEPLNDAGTFVTCSDRVNPHCSRENARRLREWMLHPDVVKQIWRVFGQAQVDLFATQENAQCPHWYSLTHLAPLGLDHMVEMWPRLRLYAFSLIALLPGVLERVCRDGFRLLLIAPYWPARAWFSDLISLLDCSPWEIPFRRDLLSQAGGHLRAPSPGVVEVVGVAPEGAHLIAFSLSTEVVVTILQSRAPSRRKLYARRWRLFSRTQLTAQLERFSAGLAHFTLKVYVAAISAYHAPLGGFSVGKDPLVTCFLHGALRLRPLVRPWVPPWDLAVVLEALCWPPFEPVEEPSDHFLTIKTALLLALTSLKSVGDLQALFVVPSHLDFAPGMAKAFLYPRPGYVPVRSGPHARQSGPSPGPQIPYEVDRWKPEMSRSRRRSDDGSKTLRLGPYFLHPCERSLPPEAECRFRRTCFIASWSVTSPARDVSFLYWTFYTCDSEHVYAEGVLIAF</sequence>
<evidence type="ECO:0000313" key="2">
    <source>
        <dbReference type="EMBL" id="KAI2664153.1"/>
    </source>
</evidence>
<keyword evidence="3" id="KW-1185">Reference proteome</keyword>
<protein>
    <recommendedName>
        <fullName evidence="4">Reverse transcriptase domain-containing protein</fullName>
    </recommendedName>
</protein>
<evidence type="ECO:0000256" key="1">
    <source>
        <dbReference type="SAM" id="MobiDB-lite"/>
    </source>
</evidence>
<dbReference type="SUPFAM" id="SSF56672">
    <property type="entry name" value="DNA/RNA polymerases"/>
    <property type="match status" value="1"/>
</dbReference>
<evidence type="ECO:0000313" key="3">
    <source>
        <dbReference type="Proteomes" id="UP000830375"/>
    </source>
</evidence>
<dbReference type="PANTHER" id="PTHR35617:SF3">
    <property type="entry name" value="CORE-BINDING (CB) DOMAIN-CONTAINING PROTEIN"/>
    <property type="match status" value="1"/>
</dbReference>
<evidence type="ECO:0008006" key="4">
    <source>
        <dbReference type="Google" id="ProtNLM"/>
    </source>
</evidence>